<evidence type="ECO:0008006" key="3">
    <source>
        <dbReference type="Google" id="ProtNLM"/>
    </source>
</evidence>
<organism evidence="1 2">
    <name type="scientific">Methylovulum psychrotolerans</name>
    <dbReference type="NCBI Taxonomy" id="1704499"/>
    <lineage>
        <taxon>Bacteria</taxon>
        <taxon>Pseudomonadati</taxon>
        <taxon>Pseudomonadota</taxon>
        <taxon>Gammaproteobacteria</taxon>
        <taxon>Methylococcales</taxon>
        <taxon>Methylococcaceae</taxon>
        <taxon>Methylovulum</taxon>
    </lineage>
</organism>
<dbReference type="KEGG" id="mpsy:CEK71_15130"/>
<keyword evidence="2" id="KW-1185">Reference proteome</keyword>
<proteinExistence type="predicted"/>
<accession>A0A1Z4C197</accession>
<dbReference type="Proteomes" id="UP000197019">
    <property type="component" value="Chromosome"/>
</dbReference>
<gene>
    <name evidence="1" type="ORF">CEK71_15130</name>
</gene>
<evidence type="ECO:0000313" key="1">
    <source>
        <dbReference type="EMBL" id="ASF47294.1"/>
    </source>
</evidence>
<protein>
    <recommendedName>
        <fullName evidence="3">Tetratricopeptide repeat protein</fullName>
    </recommendedName>
</protein>
<dbReference type="AlphaFoldDB" id="A0A1Z4C197"/>
<name>A0A1Z4C197_9GAMM</name>
<reference evidence="1 2" key="1">
    <citation type="submission" date="2017-06" db="EMBL/GenBank/DDBJ databases">
        <title>Genome Sequencing of the methanotroph Methylovulum psychrotolerants str. HV10-M2 isolated from a high-altitude environment.</title>
        <authorList>
            <person name="Mateos-Rivera A."/>
        </authorList>
    </citation>
    <scope>NUCLEOTIDE SEQUENCE [LARGE SCALE GENOMIC DNA]</scope>
    <source>
        <strain evidence="1 2">HV10_M2</strain>
    </source>
</reference>
<dbReference type="EMBL" id="CP022129">
    <property type="protein sequence ID" value="ASF47294.1"/>
    <property type="molecule type" value="Genomic_DNA"/>
</dbReference>
<evidence type="ECO:0000313" key="2">
    <source>
        <dbReference type="Proteomes" id="UP000197019"/>
    </source>
</evidence>
<sequence>MGIRRQLVATDPSVYAPKLANSLANLGAAYLDWHESQKALVYLQEAATLLKPFAEQYPTVFGDKQALIARLIAQAS</sequence>